<feature type="compositionally biased region" description="Polar residues" evidence="1">
    <location>
        <begin position="32"/>
        <end position="47"/>
    </location>
</feature>
<keyword evidence="3" id="KW-1185">Reference proteome</keyword>
<evidence type="ECO:0000313" key="2">
    <source>
        <dbReference type="EMBL" id="KAF1833350.1"/>
    </source>
</evidence>
<proteinExistence type="predicted"/>
<gene>
    <name evidence="2" type="ORF">BDW02DRAFT_383662</name>
</gene>
<dbReference type="EMBL" id="ML975320">
    <property type="protein sequence ID" value="KAF1833350.1"/>
    <property type="molecule type" value="Genomic_DNA"/>
</dbReference>
<evidence type="ECO:0000313" key="3">
    <source>
        <dbReference type="Proteomes" id="UP000800040"/>
    </source>
</evidence>
<dbReference type="AlphaFoldDB" id="A0A6A5KAN2"/>
<name>A0A6A5KAN2_9PLEO</name>
<organism evidence="2 3">
    <name type="scientific">Decorospora gaudefroyi</name>
    <dbReference type="NCBI Taxonomy" id="184978"/>
    <lineage>
        <taxon>Eukaryota</taxon>
        <taxon>Fungi</taxon>
        <taxon>Dikarya</taxon>
        <taxon>Ascomycota</taxon>
        <taxon>Pezizomycotina</taxon>
        <taxon>Dothideomycetes</taxon>
        <taxon>Pleosporomycetidae</taxon>
        <taxon>Pleosporales</taxon>
        <taxon>Pleosporineae</taxon>
        <taxon>Pleosporaceae</taxon>
        <taxon>Decorospora</taxon>
    </lineage>
</organism>
<feature type="region of interest" description="Disordered" evidence="1">
    <location>
        <begin position="1"/>
        <end position="94"/>
    </location>
</feature>
<reference evidence="2" key="1">
    <citation type="submission" date="2020-01" db="EMBL/GenBank/DDBJ databases">
        <authorList>
            <consortium name="DOE Joint Genome Institute"/>
            <person name="Haridas S."/>
            <person name="Albert R."/>
            <person name="Binder M."/>
            <person name="Bloem J."/>
            <person name="Labutti K."/>
            <person name="Salamov A."/>
            <person name="Andreopoulos B."/>
            <person name="Baker S.E."/>
            <person name="Barry K."/>
            <person name="Bills G."/>
            <person name="Bluhm B.H."/>
            <person name="Cannon C."/>
            <person name="Castanera R."/>
            <person name="Culley D.E."/>
            <person name="Daum C."/>
            <person name="Ezra D."/>
            <person name="Gonzalez J.B."/>
            <person name="Henrissat B."/>
            <person name="Kuo A."/>
            <person name="Liang C."/>
            <person name="Lipzen A."/>
            <person name="Lutzoni F."/>
            <person name="Magnuson J."/>
            <person name="Mondo S."/>
            <person name="Nolan M."/>
            <person name="Ohm R."/>
            <person name="Pangilinan J."/>
            <person name="Park H.-J."/>
            <person name="Ramirez L."/>
            <person name="Alfaro M."/>
            <person name="Sun H."/>
            <person name="Tritt A."/>
            <person name="Yoshinaga Y."/>
            <person name="Zwiers L.-H."/>
            <person name="Turgeon B.G."/>
            <person name="Goodwin S.B."/>
            <person name="Spatafora J.W."/>
            <person name="Crous P.W."/>
            <person name="Grigoriev I.V."/>
        </authorList>
    </citation>
    <scope>NUCLEOTIDE SEQUENCE</scope>
    <source>
        <strain evidence="2">P77</strain>
    </source>
</reference>
<feature type="compositionally biased region" description="Basic and acidic residues" evidence="1">
    <location>
        <begin position="80"/>
        <end position="94"/>
    </location>
</feature>
<dbReference type="Proteomes" id="UP000800040">
    <property type="component" value="Unassembled WGS sequence"/>
</dbReference>
<evidence type="ECO:0000256" key="1">
    <source>
        <dbReference type="SAM" id="MobiDB-lite"/>
    </source>
</evidence>
<accession>A0A6A5KAN2</accession>
<sequence>MQSNSTFQSFTTSSSSTTINGQTTSHAKATYSDPSGTKTQSVRQAPGQTPLVERYETDGAGRRGEVKGRIQDVTEEEGYEERIEGEYAKREGGA</sequence>
<feature type="compositionally biased region" description="Low complexity" evidence="1">
    <location>
        <begin position="1"/>
        <end position="25"/>
    </location>
</feature>
<feature type="compositionally biased region" description="Basic and acidic residues" evidence="1">
    <location>
        <begin position="53"/>
        <end position="72"/>
    </location>
</feature>
<protein>
    <submittedName>
        <fullName evidence="2">Uncharacterized protein</fullName>
    </submittedName>
</protein>